<evidence type="ECO:0000313" key="1">
    <source>
        <dbReference type="EMBL" id="MFD3393489.1"/>
    </source>
</evidence>
<accession>A0ABW6DHM3</accession>
<proteinExistence type="predicted"/>
<organism evidence="1 2">
    <name type="scientific">Aquirufa avitistagni</name>
    <dbReference type="NCBI Taxonomy" id="3104728"/>
    <lineage>
        <taxon>Bacteria</taxon>
        <taxon>Pseudomonadati</taxon>
        <taxon>Bacteroidota</taxon>
        <taxon>Cytophagia</taxon>
        <taxon>Cytophagales</taxon>
        <taxon>Flectobacillaceae</taxon>
        <taxon>Aquirufa</taxon>
    </lineage>
</organism>
<keyword evidence="2" id="KW-1185">Reference proteome</keyword>
<evidence type="ECO:0008006" key="3">
    <source>
        <dbReference type="Google" id="ProtNLM"/>
    </source>
</evidence>
<evidence type="ECO:0000313" key="2">
    <source>
        <dbReference type="Proteomes" id="UP001598138"/>
    </source>
</evidence>
<comment type="caution">
    <text evidence="1">The sequence shown here is derived from an EMBL/GenBank/DDBJ whole genome shotgun (WGS) entry which is preliminary data.</text>
</comment>
<gene>
    <name evidence="1" type="ORF">U0R10_02535</name>
</gene>
<protein>
    <recommendedName>
        <fullName evidence="3">DUF4905 domain-containing protein</fullName>
    </recommendedName>
</protein>
<dbReference type="Proteomes" id="UP001598138">
    <property type="component" value="Unassembled WGS sequence"/>
</dbReference>
<sequence length="246" mass="28577">MEKIYTHTFSGNIWSTGYFGDAQHPKCWIESRAGDEVHWHQVDLTTFHCQEIPFPIEANKPKTWLIGIDSIAVFLCLHTGKNPGIEAIEGYDLTTGKRIYRIEMTSWLAIDGTYLQTSSGDINLRTGVYESKQVDHWQGVTFESPQHFEESQPGLEAFQTLFKQKFGENIVKGLDYWEGTDKLIFSYYLYDHGWKNRLRICSFDFQTLHEETLVASEKIGFQTFQLVHGHLVYIRDKQELVIYAHI</sequence>
<dbReference type="EMBL" id="JBBKXZ010000001">
    <property type="protein sequence ID" value="MFD3393489.1"/>
    <property type="molecule type" value="Genomic_DNA"/>
</dbReference>
<name>A0ABW6DHM3_9BACT</name>
<reference evidence="1 2" key="1">
    <citation type="submission" date="2024-03" db="EMBL/GenBank/DDBJ databases">
        <title>Aquirufa genome sequencing.</title>
        <authorList>
            <person name="Pitt A."/>
            <person name="Hahn M.W."/>
        </authorList>
    </citation>
    <scope>NUCLEOTIDE SEQUENCE [LARGE SCALE GENOMIC DNA]</scope>
    <source>
        <strain evidence="1 2">OSTEICH-129V</strain>
    </source>
</reference>
<dbReference type="RefSeq" id="WP_377982172.1">
    <property type="nucleotide sequence ID" value="NZ_JBBKXZ010000001.1"/>
</dbReference>